<dbReference type="Pfam" id="PF05368">
    <property type="entry name" value="NmrA"/>
    <property type="match status" value="1"/>
</dbReference>
<proteinExistence type="predicted"/>
<dbReference type="SUPFAM" id="SSF51735">
    <property type="entry name" value="NAD(P)-binding Rossmann-fold domains"/>
    <property type="match status" value="1"/>
</dbReference>
<protein>
    <recommendedName>
        <fullName evidence="1">NmrA-like domain-containing protein</fullName>
    </recommendedName>
</protein>
<dbReference type="InterPro" id="IPR036291">
    <property type="entry name" value="NAD(P)-bd_dom_sf"/>
</dbReference>
<name>A0A834ZXR4_9POAL</name>
<gene>
    <name evidence="2" type="ORF">HU200_066792</name>
</gene>
<dbReference type="EMBL" id="JACEFO010003178">
    <property type="protein sequence ID" value="KAF8643726.1"/>
    <property type="molecule type" value="Genomic_DNA"/>
</dbReference>
<sequence length="238" mass="24965">MAPAKLQLQPQKQQQVEARRSCVPENDVGIMGQHLAKASLAAGHPTALLVRPANAADPSKLKLLEALKESGATIVNGDMNDHESLVAAIKQADVVISAVGHHGSEELYQGQLNIVAAINKAGNVKYGMDVEQGLETVVEPARSILVGKVRPGSPTPSSAATGHMASCCRGSATPKHLWSPPPMIAMVHATTADGGAVCEQTVDATSGVEATELYPDVKLVTVQESECIDLEKLEKLET</sequence>
<comment type="caution">
    <text evidence="2">The sequence shown here is derived from an EMBL/GenBank/DDBJ whole genome shotgun (WGS) entry which is preliminary data.</text>
</comment>
<dbReference type="Gene3D" id="3.40.50.720">
    <property type="entry name" value="NAD(P)-binding Rossmann-like Domain"/>
    <property type="match status" value="1"/>
</dbReference>
<accession>A0A834ZXR4</accession>
<dbReference type="InterPro" id="IPR008030">
    <property type="entry name" value="NmrA-like"/>
</dbReference>
<organism evidence="2 3">
    <name type="scientific">Digitaria exilis</name>
    <dbReference type="NCBI Taxonomy" id="1010633"/>
    <lineage>
        <taxon>Eukaryota</taxon>
        <taxon>Viridiplantae</taxon>
        <taxon>Streptophyta</taxon>
        <taxon>Embryophyta</taxon>
        <taxon>Tracheophyta</taxon>
        <taxon>Spermatophyta</taxon>
        <taxon>Magnoliopsida</taxon>
        <taxon>Liliopsida</taxon>
        <taxon>Poales</taxon>
        <taxon>Poaceae</taxon>
        <taxon>PACMAD clade</taxon>
        <taxon>Panicoideae</taxon>
        <taxon>Panicodae</taxon>
        <taxon>Paniceae</taxon>
        <taxon>Anthephorinae</taxon>
        <taxon>Digitaria</taxon>
    </lineage>
</organism>
<dbReference type="AlphaFoldDB" id="A0A834ZXR4"/>
<dbReference type="Proteomes" id="UP000636709">
    <property type="component" value="Unassembled WGS sequence"/>
</dbReference>
<feature type="domain" description="NmrA-like" evidence="1">
    <location>
        <begin position="29"/>
        <end position="125"/>
    </location>
</feature>
<dbReference type="PANTHER" id="PTHR43349:SF30">
    <property type="entry name" value="NMRA-LIKE DOMAIN-CONTAINING PROTEIN"/>
    <property type="match status" value="1"/>
</dbReference>
<keyword evidence="3" id="KW-1185">Reference proteome</keyword>
<evidence type="ECO:0000313" key="2">
    <source>
        <dbReference type="EMBL" id="KAF8643726.1"/>
    </source>
</evidence>
<evidence type="ECO:0000313" key="3">
    <source>
        <dbReference type="Proteomes" id="UP000636709"/>
    </source>
</evidence>
<dbReference type="OrthoDB" id="419598at2759"/>
<evidence type="ECO:0000259" key="1">
    <source>
        <dbReference type="Pfam" id="PF05368"/>
    </source>
</evidence>
<dbReference type="PANTHER" id="PTHR43349">
    <property type="entry name" value="PINORESINOL REDUCTASE-RELATED"/>
    <property type="match status" value="1"/>
</dbReference>
<dbReference type="InterPro" id="IPR050608">
    <property type="entry name" value="NmrA-type/Isoflavone_red_sf"/>
</dbReference>
<reference evidence="2" key="1">
    <citation type="submission" date="2020-07" db="EMBL/GenBank/DDBJ databases">
        <title>Genome sequence and genetic diversity analysis of an under-domesticated orphan crop, white fonio (Digitaria exilis).</title>
        <authorList>
            <person name="Bennetzen J.L."/>
            <person name="Chen S."/>
            <person name="Ma X."/>
            <person name="Wang X."/>
            <person name="Yssel A.E.J."/>
            <person name="Chaluvadi S.R."/>
            <person name="Johnson M."/>
            <person name="Gangashetty P."/>
            <person name="Hamidou F."/>
            <person name="Sanogo M.D."/>
            <person name="Zwaenepoel A."/>
            <person name="Wallace J."/>
            <person name="Van De Peer Y."/>
            <person name="Van Deynze A."/>
        </authorList>
    </citation>
    <scope>NUCLEOTIDE SEQUENCE</scope>
    <source>
        <tissue evidence="2">Leaves</tissue>
    </source>
</reference>